<dbReference type="Gene3D" id="2.120.10.10">
    <property type="match status" value="1"/>
</dbReference>
<dbReference type="RefSeq" id="WP_252852363.1">
    <property type="nucleotide sequence ID" value="NZ_JAMXLR010000036.1"/>
</dbReference>
<evidence type="ECO:0000313" key="3">
    <source>
        <dbReference type="Proteomes" id="UP001155241"/>
    </source>
</evidence>
<reference evidence="2" key="1">
    <citation type="submission" date="2022-06" db="EMBL/GenBank/DDBJ databases">
        <title>Aeoliella straminimaris, a novel planctomycete from sediments.</title>
        <authorList>
            <person name="Vitorino I.R."/>
            <person name="Lage O.M."/>
        </authorList>
    </citation>
    <scope>NUCLEOTIDE SEQUENCE</scope>
    <source>
        <strain evidence="2">ICT_H6.2</strain>
    </source>
</reference>
<organism evidence="2 3">
    <name type="scientific">Aeoliella straminimaris</name>
    <dbReference type="NCBI Taxonomy" id="2954799"/>
    <lineage>
        <taxon>Bacteria</taxon>
        <taxon>Pseudomonadati</taxon>
        <taxon>Planctomycetota</taxon>
        <taxon>Planctomycetia</taxon>
        <taxon>Pirellulales</taxon>
        <taxon>Lacipirellulaceae</taxon>
        <taxon>Aeoliella</taxon>
    </lineage>
</organism>
<dbReference type="Pfam" id="PF15892">
    <property type="entry name" value="BNR_4"/>
    <property type="match status" value="1"/>
</dbReference>
<dbReference type="InterPro" id="IPR036278">
    <property type="entry name" value="Sialidase_sf"/>
</dbReference>
<protein>
    <submittedName>
        <fullName evidence="2">BNR repeat-containing protein</fullName>
    </submittedName>
</protein>
<gene>
    <name evidence="2" type="ORF">NG895_10105</name>
</gene>
<evidence type="ECO:0000256" key="1">
    <source>
        <dbReference type="SAM" id="MobiDB-lite"/>
    </source>
</evidence>
<keyword evidence="3" id="KW-1185">Reference proteome</keyword>
<proteinExistence type="predicted"/>
<dbReference type="Proteomes" id="UP001155241">
    <property type="component" value="Unassembled WGS sequence"/>
</dbReference>
<sequence length="524" mass="59706">MAINKTYDYMRAARGLRLTGARRWHSLLALGLLVGFTGGTVRAEPATATSASNKAAGATKADKQHGEEPQYPEFVDGVLPTTDGFRGIWYANQKSNDEYVYKYSGGKATYPHQHHPIAIYRPEVDKTFFVWGGRYKDQNTLLHMISYFDHKTKMVARPRVLLDKRTSDAHDNPTICIDNDGYIFIFSSAHGTSRPSYIHRSMRPYDISEFDHVLTTNFSYTQPWYLPEYGFVFMHTRYLKGQRVLHVMTSPDGEQWSEPLKFAHIQQGHYQVTQPFENSIASAFNLHPDGQGLNWRTNLYYIQSDDGGKTWHNVQGEKLTLPLTDRDNPALVKDYQAEGRLCYMKCLRFTPEGHPVILHLTSDGYESGPENDPRTFTTARWTGKEWDFQEAMPADNNYDFASLDILPNGDWLLLGDTQPGPQAYNTGGEIALWKSTDQGQNWNMVRQLTKDSKYNHLYPRKPVNADDDFFAFWADGHARKPSESRLYFTDREGSAVWMLPPEIEEGEGPVKPIRMPAAGTVEGT</sequence>
<dbReference type="SUPFAM" id="SSF50939">
    <property type="entry name" value="Sialidases"/>
    <property type="match status" value="1"/>
</dbReference>
<evidence type="ECO:0000313" key="2">
    <source>
        <dbReference type="EMBL" id="MCO6044259.1"/>
    </source>
</evidence>
<name>A0A9X2F9B4_9BACT</name>
<accession>A0A9X2F9B4</accession>
<dbReference type="AlphaFoldDB" id="A0A9X2F9B4"/>
<feature type="region of interest" description="Disordered" evidence="1">
    <location>
        <begin position="45"/>
        <end position="73"/>
    </location>
</feature>
<comment type="caution">
    <text evidence="2">The sequence shown here is derived from an EMBL/GenBank/DDBJ whole genome shotgun (WGS) entry which is preliminary data.</text>
</comment>
<dbReference type="EMBL" id="JAMXLR010000036">
    <property type="protein sequence ID" value="MCO6044259.1"/>
    <property type="molecule type" value="Genomic_DNA"/>
</dbReference>